<evidence type="ECO:0000313" key="1">
    <source>
        <dbReference type="EMBL" id="KAF9448110.1"/>
    </source>
</evidence>
<organism evidence="1 2">
    <name type="scientific">Macrolepiota fuliginosa MF-IS2</name>
    <dbReference type="NCBI Taxonomy" id="1400762"/>
    <lineage>
        <taxon>Eukaryota</taxon>
        <taxon>Fungi</taxon>
        <taxon>Dikarya</taxon>
        <taxon>Basidiomycota</taxon>
        <taxon>Agaricomycotina</taxon>
        <taxon>Agaricomycetes</taxon>
        <taxon>Agaricomycetidae</taxon>
        <taxon>Agaricales</taxon>
        <taxon>Agaricineae</taxon>
        <taxon>Agaricaceae</taxon>
        <taxon>Macrolepiota</taxon>
    </lineage>
</organism>
<gene>
    <name evidence="1" type="ORF">P691DRAFT_781487</name>
</gene>
<name>A0A9P5XCD2_9AGAR</name>
<sequence>MFGGTDGPFADVGMKVPSVGSLATARLPLNTSDGLRFTAIPACRHIPERLRALRAHRREWIESNYSNDRKRFWTGTLDEREREGVVGSGGRDHESRALVGDSLGILKFMAEGVTLCYRVVTAAVKHNTFRAREAMALFRAIANWPTDVVLRNLVPRSPLTELEKLTCGPRGDLKTIHFSHLTDPWRSDV</sequence>
<accession>A0A9P5XCD2</accession>
<keyword evidence="2" id="KW-1185">Reference proteome</keyword>
<dbReference type="Proteomes" id="UP000807342">
    <property type="component" value="Unassembled WGS sequence"/>
</dbReference>
<dbReference type="EMBL" id="MU151173">
    <property type="protein sequence ID" value="KAF9448110.1"/>
    <property type="molecule type" value="Genomic_DNA"/>
</dbReference>
<evidence type="ECO:0000313" key="2">
    <source>
        <dbReference type="Proteomes" id="UP000807342"/>
    </source>
</evidence>
<reference evidence="1" key="1">
    <citation type="submission" date="2020-11" db="EMBL/GenBank/DDBJ databases">
        <authorList>
            <consortium name="DOE Joint Genome Institute"/>
            <person name="Ahrendt S."/>
            <person name="Riley R."/>
            <person name="Andreopoulos W."/>
            <person name="Labutti K."/>
            <person name="Pangilinan J."/>
            <person name="Ruiz-Duenas F.J."/>
            <person name="Barrasa J.M."/>
            <person name="Sanchez-Garcia M."/>
            <person name="Camarero S."/>
            <person name="Miyauchi S."/>
            <person name="Serrano A."/>
            <person name="Linde D."/>
            <person name="Babiker R."/>
            <person name="Drula E."/>
            <person name="Ayuso-Fernandez I."/>
            <person name="Pacheco R."/>
            <person name="Padilla G."/>
            <person name="Ferreira P."/>
            <person name="Barriuso J."/>
            <person name="Kellner H."/>
            <person name="Castanera R."/>
            <person name="Alfaro M."/>
            <person name="Ramirez L."/>
            <person name="Pisabarro A.G."/>
            <person name="Kuo A."/>
            <person name="Tritt A."/>
            <person name="Lipzen A."/>
            <person name="He G."/>
            <person name="Yan M."/>
            <person name="Ng V."/>
            <person name="Cullen D."/>
            <person name="Martin F."/>
            <person name="Rosso M.-N."/>
            <person name="Henrissat B."/>
            <person name="Hibbett D."/>
            <person name="Martinez A.T."/>
            <person name="Grigoriev I.V."/>
        </authorList>
    </citation>
    <scope>NUCLEOTIDE SEQUENCE</scope>
    <source>
        <strain evidence="1">MF-IS2</strain>
    </source>
</reference>
<protein>
    <submittedName>
        <fullName evidence="1">Uncharacterized protein</fullName>
    </submittedName>
</protein>
<dbReference type="AlphaFoldDB" id="A0A9P5XCD2"/>
<comment type="caution">
    <text evidence="1">The sequence shown here is derived from an EMBL/GenBank/DDBJ whole genome shotgun (WGS) entry which is preliminary data.</text>
</comment>
<proteinExistence type="predicted"/>